<dbReference type="OrthoDB" id="2113965at2759"/>
<evidence type="ECO:0000313" key="4">
    <source>
        <dbReference type="EMBL" id="VDD92797.1"/>
    </source>
</evidence>
<evidence type="ECO:0000256" key="1">
    <source>
        <dbReference type="ARBA" id="ARBA00006795"/>
    </source>
</evidence>
<dbReference type="Pfam" id="PF04677">
    <property type="entry name" value="CwfJ_C_1"/>
    <property type="match status" value="1"/>
</dbReference>
<evidence type="ECO:0000259" key="3">
    <source>
        <dbReference type="Pfam" id="PF04677"/>
    </source>
</evidence>
<sequence>MPVYTYLTVTPWKPLVDNQCLIIPTAHYSCTVSLDEDVYDEMRIWRKGLVAMWKADDKDCIFVETVKNAKHRRHMAVECIPVPMEIGETAPIYFKKAIDESETEWSHNKKLIDLAKKSGDIRKAIPKGFSYFAVDFGLQAGYAHIIEDEGHFPNYFAHEIIGGMLDLHPNTWRKSETLSTESQIANAKRLKQQWMPFDWTERVKSSISAQ</sequence>
<evidence type="ECO:0000313" key="6">
    <source>
        <dbReference type="WBParaSite" id="EVEC_0000806401-mRNA-1"/>
    </source>
</evidence>
<proteinExistence type="inferred from homology"/>
<dbReference type="EMBL" id="UXUI01008972">
    <property type="protein sequence ID" value="VDD92797.1"/>
    <property type="molecule type" value="Genomic_DNA"/>
</dbReference>
<feature type="domain" description="Cwf19-like protein C-terminal" evidence="2">
    <location>
        <begin position="104"/>
        <end position="200"/>
    </location>
</feature>
<dbReference type="Proteomes" id="UP000274131">
    <property type="component" value="Unassembled WGS sequence"/>
</dbReference>
<dbReference type="GO" id="GO:0071014">
    <property type="term" value="C:post-mRNA release spliceosomal complex"/>
    <property type="evidence" value="ECO:0007669"/>
    <property type="project" value="TreeGrafter"/>
</dbReference>
<reference evidence="4 5" key="2">
    <citation type="submission" date="2018-10" db="EMBL/GenBank/DDBJ databases">
        <authorList>
            <consortium name="Pathogen Informatics"/>
        </authorList>
    </citation>
    <scope>NUCLEOTIDE SEQUENCE [LARGE SCALE GENOMIC DNA]</scope>
</reference>
<protein>
    <submittedName>
        <fullName evidence="6">CWF19-like protein 2</fullName>
    </submittedName>
</protein>
<dbReference type="WBParaSite" id="EVEC_0000806401-mRNA-1">
    <property type="protein sequence ID" value="EVEC_0000806401-mRNA-1"/>
    <property type="gene ID" value="EVEC_0000806401"/>
</dbReference>
<reference evidence="6" key="1">
    <citation type="submission" date="2016-04" db="UniProtKB">
        <authorList>
            <consortium name="WormBaseParasite"/>
        </authorList>
    </citation>
    <scope>IDENTIFICATION</scope>
</reference>
<keyword evidence="5" id="KW-1185">Reference proteome</keyword>
<dbReference type="GO" id="GO:0000398">
    <property type="term" value="P:mRNA splicing, via spliceosome"/>
    <property type="evidence" value="ECO:0007669"/>
    <property type="project" value="TreeGrafter"/>
</dbReference>
<name>A0A0N4VBZ1_ENTVE</name>
<dbReference type="Pfam" id="PF04676">
    <property type="entry name" value="CwfJ_C_2"/>
    <property type="match status" value="1"/>
</dbReference>
<organism evidence="6">
    <name type="scientific">Enterobius vermicularis</name>
    <name type="common">Human pinworm</name>
    <dbReference type="NCBI Taxonomy" id="51028"/>
    <lineage>
        <taxon>Eukaryota</taxon>
        <taxon>Metazoa</taxon>
        <taxon>Ecdysozoa</taxon>
        <taxon>Nematoda</taxon>
        <taxon>Chromadorea</taxon>
        <taxon>Rhabditida</taxon>
        <taxon>Spirurina</taxon>
        <taxon>Oxyuridomorpha</taxon>
        <taxon>Oxyuroidea</taxon>
        <taxon>Oxyuridae</taxon>
        <taxon>Enterobius</taxon>
    </lineage>
</organism>
<evidence type="ECO:0000259" key="2">
    <source>
        <dbReference type="Pfam" id="PF04676"/>
    </source>
</evidence>
<dbReference type="InterPro" id="IPR006768">
    <property type="entry name" value="Cwf19-like_C_dom-1"/>
</dbReference>
<feature type="domain" description="Cwf19-like C-terminal" evidence="3">
    <location>
        <begin position="5"/>
        <end position="95"/>
    </location>
</feature>
<dbReference type="PANTHER" id="PTHR12072:SF5">
    <property type="entry name" value="CWF19-LIKE PROTEIN 2"/>
    <property type="match status" value="1"/>
</dbReference>
<evidence type="ECO:0000313" key="5">
    <source>
        <dbReference type="Proteomes" id="UP000274131"/>
    </source>
</evidence>
<dbReference type="STRING" id="51028.A0A0N4VBZ1"/>
<dbReference type="PANTHER" id="PTHR12072">
    <property type="entry name" value="CWF19, CELL CYCLE CONTROL PROTEIN"/>
    <property type="match status" value="1"/>
</dbReference>
<comment type="similarity">
    <text evidence="1">Belongs to the CWF19 family.</text>
</comment>
<dbReference type="InterPro" id="IPR006767">
    <property type="entry name" value="Cwf19-like_C_dom-2"/>
</dbReference>
<gene>
    <name evidence="4" type="ORF">EVEC_LOCUS7548</name>
</gene>
<accession>A0A0N4VBZ1</accession>
<dbReference type="InterPro" id="IPR040194">
    <property type="entry name" value="Cwf19-like"/>
</dbReference>
<dbReference type="AlphaFoldDB" id="A0A0N4VBZ1"/>